<dbReference type="PATRIC" id="fig|911238.3.peg.1637"/>
<protein>
    <submittedName>
        <fullName evidence="1">Uncharacterized protein</fullName>
    </submittedName>
</protein>
<reference evidence="1 2" key="1">
    <citation type="journal article" date="2012" name="BMC Genomics">
        <title>Comparative genomic analysis of the genus Staphylococcus including Staphylococcus aureus and its newly described sister species Staphylococcus simiae.</title>
        <authorList>
            <person name="Suzuki H."/>
            <person name="Lefebure T."/>
            <person name="Pavinski Bitar P."/>
            <person name="Stanhope M.J."/>
        </authorList>
    </citation>
    <scope>NUCLEOTIDE SEQUENCE [LARGE SCALE GENOMIC DNA]</scope>
    <source>
        <strain evidence="1 2">CCM 7213</strain>
    </source>
</reference>
<evidence type="ECO:0000313" key="2">
    <source>
        <dbReference type="Proteomes" id="UP000005413"/>
    </source>
</evidence>
<comment type="caution">
    <text evidence="1">The sequence shown here is derived from an EMBL/GenBank/DDBJ whole genome shotgun (WGS) entry which is preliminary data.</text>
</comment>
<accession>G5JK67</accession>
<evidence type="ECO:0000313" key="1">
    <source>
        <dbReference type="EMBL" id="EHJ07397.1"/>
    </source>
</evidence>
<keyword evidence="2" id="KW-1185">Reference proteome</keyword>
<dbReference type="Proteomes" id="UP000005413">
    <property type="component" value="Unassembled WGS sequence"/>
</dbReference>
<proteinExistence type="predicted"/>
<dbReference type="RefSeq" id="WP_002464570.1">
    <property type="nucleotide sequence ID" value="NZ_AEUN01000475.1"/>
</dbReference>
<dbReference type="AlphaFoldDB" id="G5JK67"/>
<sequence length="68" mass="8257">MVKENWQMIKAFLNTQHDEDIFKGFIAHYYDINDTYKLNQLYLMYMDDDNILSMINEDIIDMIEGNEK</sequence>
<gene>
    <name evidence="1" type="ORF">SS7213T_09394</name>
</gene>
<dbReference type="EMBL" id="AEUN01000475">
    <property type="protein sequence ID" value="EHJ07397.1"/>
    <property type="molecule type" value="Genomic_DNA"/>
</dbReference>
<name>G5JK67_9STAP</name>
<dbReference type="OrthoDB" id="9969594at2"/>
<organism evidence="1 2">
    <name type="scientific">Staphylococcus simiae CCM 7213 = CCUG 51256</name>
    <dbReference type="NCBI Taxonomy" id="911238"/>
    <lineage>
        <taxon>Bacteria</taxon>
        <taxon>Bacillati</taxon>
        <taxon>Bacillota</taxon>
        <taxon>Bacilli</taxon>
        <taxon>Bacillales</taxon>
        <taxon>Staphylococcaceae</taxon>
        <taxon>Staphylococcus</taxon>
    </lineage>
</organism>